<feature type="compositionally biased region" description="Low complexity" evidence="1">
    <location>
        <begin position="514"/>
        <end position="528"/>
    </location>
</feature>
<sequence>MERKRKLPARAAARVEHVSKKRTSTPPADRSLTPKTITPQPEPEPEPEPEAPRLPTSISAATPLPTVDKEQLANLSNGQYQSVQESGVLSESLSRSRQKWIHEGIFEKYWTKPTKRKGVVKEEPNNPPKDSMVKIGSVTITIEPHVIEATMFAVKNPKPPMAATSSAPRPVVQYGPPHGTMPPPPTPKNTLSIPTKQSPAPELQSTAAPSSQLPSAPDATPVAATVPAPLAAPEPTKDSPRGETPATPANPGTTAQPVPSPATAASAPTTSLAATNGVESGTTAPQAIPSGPHTPVSVAPAAVKVEARQPQPMPPRPAQGLPVQASPPMASPGATIKPATPQAKAGPSLQPGADPIIVILAEKASNDPQLRDLMKRVAVGEASPAELKHFQGIIDQITIDYKKKNPPNPKAEALVVTGTGKTVKYFADEVRNILNIVLSSNPHQRSFDLKVPPNSDPLVIHLVKKALDNPTLRESIFRAANGRTQQVDATEIKAVLENFMAHMKQQPQAGGNPGAAHGQSAQAAGSAGNIANQPAKARKPSQSNVAGGAPTQQALRSKGPPPAARMDISAVVFEFAGGSSDRYMFPKFSILEQTAPHEVIASFLIVRKGSNSEYGGDPALDYYQPVTIRLNSMSGKHLDHFFRVVAPAEEVQRYMNDVMDNMTRAEYVLLAMRLPRSEKDTSIDETTADEAMVDVSAKAEAPGVFWLSKPAPVAETAILHKSSLKAMDEDEHYQKFISTVS</sequence>
<reference evidence="4" key="1">
    <citation type="submission" date="2016-02" db="EMBL/GenBank/DDBJ databases">
        <title>Draft genome sequence of Microdochium bolleyi, a fungal endophyte of beachgrass.</title>
        <authorList>
            <consortium name="DOE Joint Genome Institute"/>
            <person name="David A.S."/>
            <person name="May G."/>
            <person name="Haridas S."/>
            <person name="Lim J."/>
            <person name="Wang M."/>
            <person name="Labutti K."/>
            <person name="Lipzen A."/>
            <person name="Barry K."/>
            <person name="Grigoriev I.V."/>
        </authorList>
    </citation>
    <scope>NUCLEOTIDE SEQUENCE [LARGE SCALE GENOMIC DNA]</scope>
    <source>
        <strain evidence="4">J235TASD1</strain>
    </source>
</reference>
<evidence type="ECO:0000313" key="3">
    <source>
        <dbReference type="EMBL" id="KXJ89577.1"/>
    </source>
</evidence>
<dbReference type="Proteomes" id="UP000070501">
    <property type="component" value="Unassembled WGS sequence"/>
</dbReference>
<gene>
    <name evidence="3" type="ORF">Micbo1qcDRAFT_235342</name>
</gene>
<feature type="compositionally biased region" description="Low complexity" evidence="1">
    <location>
        <begin position="244"/>
        <end position="275"/>
    </location>
</feature>
<dbReference type="PANTHER" id="PTHR28108:SF1">
    <property type="entry name" value="SWR1-COMPLEX PROTEIN 3"/>
    <property type="match status" value="1"/>
</dbReference>
<dbReference type="AlphaFoldDB" id="A0A136IXE0"/>
<feature type="region of interest" description="Disordered" evidence="1">
    <location>
        <begin position="157"/>
        <end position="350"/>
    </location>
</feature>
<dbReference type="InterPro" id="IPR057558">
    <property type="entry name" value="Swc3_dom"/>
</dbReference>
<dbReference type="OrthoDB" id="5338195at2759"/>
<evidence type="ECO:0000259" key="2">
    <source>
        <dbReference type="Pfam" id="PF24707"/>
    </source>
</evidence>
<feature type="region of interest" description="Disordered" evidence="1">
    <location>
        <begin position="1"/>
        <end position="70"/>
    </location>
</feature>
<organism evidence="3 4">
    <name type="scientific">Microdochium bolleyi</name>
    <dbReference type="NCBI Taxonomy" id="196109"/>
    <lineage>
        <taxon>Eukaryota</taxon>
        <taxon>Fungi</taxon>
        <taxon>Dikarya</taxon>
        <taxon>Ascomycota</taxon>
        <taxon>Pezizomycotina</taxon>
        <taxon>Sordariomycetes</taxon>
        <taxon>Xylariomycetidae</taxon>
        <taxon>Xylariales</taxon>
        <taxon>Microdochiaceae</taxon>
        <taxon>Microdochium</taxon>
    </lineage>
</organism>
<accession>A0A136IXE0</accession>
<feature type="region of interest" description="Disordered" evidence="1">
    <location>
        <begin position="505"/>
        <end position="562"/>
    </location>
</feature>
<name>A0A136IXE0_9PEZI</name>
<dbReference type="STRING" id="196109.A0A136IXE0"/>
<evidence type="ECO:0000256" key="1">
    <source>
        <dbReference type="SAM" id="MobiDB-lite"/>
    </source>
</evidence>
<feature type="domain" description="SWR1-complex protein 3" evidence="2">
    <location>
        <begin position="58"/>
        <end position="157"/>
    </location>
</feature>
<dbReference type="GO" id="GO:0000812">
    <property type="term" value="C:Swr1 complex"/>
    <property type="evidence" value="ECO:0007669"/>
    <property type="project" value="InterPro"/>
</dbReference>
<protein>
    <recommendedName>
        <fullName evidence="2">SWR1-complex protein 3 domain-containing protein</fullName>
    </recommendedName>
</protein>
<dbReference type="InterPro" id="IPR037651">
    <property type="entry name" value="Swc3"/>
</dbReference>
<dbReference type="GO" id="GO:0140849">
    <property type="term" value="F:ATP-dependent H2AZ histone chaperone activity"/>
    <property type="evidence" value="ECO:0007669"/>
    <property type="project" value="InterPro"/>
</dbReference>
<feature type="compositionally biased region" description="Low complexity" evidence="1">
    <location>
        <begin position="214"/>
        <end position="234"/>
    </location>
</feature>
<feature type="compositionally biased region" description="Polar residues" evidence="1">
    <location>
        <begin position="195"/>
        <end position="213"/>
    </location>
</feature>
<feature type="compositionally biased region" description="Polar residues" evidence="1">
    <location>
        <begin position="540"/>
        <end position="555"/>
    </location>
</feature>
<dbReference type="EMBL" id="KQ964255">
    <property type="protein sequence ID" value="KXJ89577.1"/>
    <property type="molecule type" value="Genomic_DNA"/>
</dbReference>
<dbReference type="Pfam" id="PF24707">
    <property type="entry name" value="Swc3"/>
    <property type="match status" value="1"/>
</dbReference>
<proteinExistence type="predicted"/>
<dbReference type="PANTHER" id="PTHR28108">
    <property type="entry name" value="SWR1-COMPLEX PROTEIN 3"/>
    <property type="match status" value="1"/>
</dbReference>
<dbReference type="InParanoid" id="A0A136IXE0"/>
<evidence type="ECO:0000313" key="4">
    <source>
        <dbReference type="Proteomes" id="UP000070501"/>
    </source>
</evidence>
<keyword evidence="4" id="KW-1185">Reference proteome</keyword>